<dbReference type="Pfam" id="PF00789">
    <property type="entry name" value="UBX"/>
    <property type="match status" value="1"/>
</dbReference>
<dbReference type="PROSITE" id="PS51399">
    <property type="entry name" value="SEP"/>
    <property type="match status" value="1"/>
</dbReference>
<name>A0A1I7X9T5_HETBA</name>
<proteinExistence type="predicted"/>
<dbReference type="Proteomes" id="UP000095283">
    <property type="component" value="Unplaced"/>
</dbReference>
<evidence type="ECO:0000313" key="5">
    <source>
        <dbReference type="WBParaSite" id="Hba_14442"/>
    </source>
</evidence>
<dbReference type="SUPFAM" id="SSF54236">
    <property type="entry name" value="Ubiquitin-like"/>
    <property type="match status" value="1"/>
</dbReference>
<dbReference type="GO" id="GO:0000045">
    <property type="term" value="P:autophagosome assembly"/>
    <property type="evidence" value="ECO:0007669"/>
    <property type="project" value="TreeGrafter"/>
</dbReference>
<dbReference type="PANTHER" id="PTHR23333">
    <property type="entry name" value="UBX DOMAIN CONTAINING PROTEIN"/>
    <property type="match status" value="1"/>
</dbReference>
<feature type="region of interest" description="Disordered" evidence="1">
    <location>
        <begin position="51"/>
        <end position="95"/>
    </location>
</feature>
<dbReference type="InterPro" id="IPR036241">
    <property type="entry name" value="NSFL1C_SEP_dom_sf"/>
</dbReference>
<dbReference type="InterPro" id="IPR012989">
    <property type="entry name" value="SEP_domain"/>
</dbReference>
<reference evidence="5" key="1">
    <citation type="submission" date="2016-11" db="UniProtKB">
        <authorList>
            <consortium name="WormBaseParasite"/>
        </authorList>
    </citation>
    <scope>IDENTIFICATION</scope>
</reference>
<dbReference type="WBParaSite" id="Hba_14442">
    <property type="protein sequence ID" value="Hba_14442"/>
    <property type="gene ID" value="Hba_14442"/>
</dbReference>
<evidence type="ECO:0000313" key="4">
    <source>
        <dbReference type="Proteomes" id="UP000095283"/>
    </source>
</evidence>
<dbReference type="GO" id="GO:0043161">
    <property type="term" value="P:proteasome-mediated ubiquitin-dependent protein catabolic process"/>
    <property type="evidence" value="ECO:0007669"/>
    <property type="project" value="TreeGrafter"/>
</dbReference>
<dbReference type="Gene3D" id="3.10.20.90">
    <property type="entry name" value="Phosphatidylinositol 3-kinase Catalytic Subunit, Chain A, domain 1"/>
    <property type="match status" value="1"/>
</dbReference>
<dbReference type="GO" id="GO:0007030">
    <property type="term" value="P:Golgi organization"/>
    <property type="evidence" value="ECO:0007669"/>
    <property type="project" value="TreeGrafter"/>
</dbReference>
<dbReference type="AlphaFoldDB" id="A0A1I7X9T5"/>
<accession>A0A1I7X9T5</accession>
<evidence type="ECO:0000256" key="1">
    <source>
        <dbReference type="SAM" id="MobiDB-lite"/>
    </source>
</evidence>
<dbReference type="InterPro" id="IPR001012">
    <property type="entry name" value="UBX_dom"/>
</dbReference>
<dbReference type="SMART" id="SM00166">
    <property type="entry name" value="UBX"/>
    <property type="match status" value="1"/>
</dbReference>
<dbReference type="Gene3D" id="3.30.420.210">
    <property type="entry name" value="SEP domain"/>
    <property type="match status" value="1"/>
</dbReference>
<dbReference type="GO" id="GO:0043130">
    <property type="term" value="F:ubiquitin binding"/>
    <property type="evidence" value="ECO:0007669"/>
    <property type="project" value="TreeGrafter"/>
</dbReference>
<dbReference type="GO" id="GO:0061025">
    <property type="term" value="P:membrane fusion"/>
    <property type="evidence" value="ECO:0007669"/>
    <property type="project" value="TreeGrafter"/>
</dbReference>
<dbReference type="GO" id="GO:0005829">
    <property type="term" value="C:cytosol"/>
    <property type="evidence" value="ECO:0007669"/>
    <property type="project" value="TreeGrafter"/>
</dbReference>
<dbReference type="GO" id="GO:0005634">
    <property type="term" value="C:nucleus"/>
    <property type="evidence" value="ECO:0007669"/>
    <property type="project" value="TreeGrafter"/>
</dbReference>
<keyword evidence="4" id="KW-1185">Reference proteome</keyword>
<feature type="domain" description="UBX" evidence="2">
    <location>
        <begin position="243"/>
        <end position="320"/>
    </location>
</feature>
<dbReference type="Pfam" id="PF08059">
    <property type="entry name" value="SEP"/>
    <property type="match status" value="1"/>
</dbReference>
<organism evidence="4 5">
    <name type="scientific">Heterorhabditis bacteriophora</name>
    <name type="common">Entomopathogenic nematode worm</name>
    <dbReference type="NCBI Taxonomy" id="37862"/>
    <lineage>
        <taxon>Eukaryota</taxon>
        <taxon>Metazoa</taxon>
        <taxon>Ecdysozoa</taxon>
        <taxon>Nematoda</taxon>
        <taxon>Chromadorea</taxon>
        <taxon>Rhabditida</taxon>
        <taxon>Rhabditina</taxon>
        <taxon>Rhabditomorpha</taxon>
        <taxon>Strongyloidea</taxon>
        <taxon>Heterorhabditidae</taxon>
        <taxon>Heterorhabditis</taxon>
    </lineage>
</organism>
<evidence type="ECO:0000259" key="2">
    <source>
        <dbReference type="PROSITE" id="PS50033"/>
    </source>
</evidence>
<protein>
    <submittedName>
        <fullName evidence="5">P97 cofactor p47</fullName>
    </submittedName>
</protein>
<feature type="domain" description="SEP" evidence="3">
    <location>
        <begin position="163"/>
        <end position="230"/>
    </location>
</feature>
<dbReference type="InterPro" id="IPR029071">
    <property type="entry name" value="Ubiquitin-like_domsf"/>
</dbReference>
<dbReference type="SUPFAM" id="SSF102848">
    <property type="entry name" value="NSFL1 (p97 ATPase) cofactor p47, SEP domain"/>
    <property type="match status" value="1"/>
</dbReference>
<evidence type="ECO:0000259" key="3">
    <source>
        <dbReference type="PROSITE" id="PS51399"/>
    </source>
</evidence>
<dbReference type="SMART" id="SM00553">
    <property type="entry name" value="SEP"/>
    <property type="match status" value="1"/>
</dbReference>
<dbReference type="GO" id="GO:0031468">
    <property type="term" value="P:nuclear membrane reassembly"/>
    <property type="evidence" value="ECO:0007669"/>
    <property type="project" value="TreeGrafter"/>
</dbReference>
<dbReference type="PANTHER" id="PTHR23333:SF20">
    <property type="entry name" value="NSFL1 COFACTOR P47"/>
    <property type="match status" value="1"/>
</dbReference>
<sequence length="323" mass="35219">MKPLDVNILEDNQHKDVVITDNSVEMSSFVIQNVLKFRESLIRTLRDMRNDASAHDGDSGADSDGDDGQQGFFVGGSEHSGQQVLGPPSERGNRDLQSGLVDKVFEAARNHGAETISGQENNTVGKNDLHFSRGGVRLGSNLASGSAEVEHINVHNDGKKSPETHIRVMMWDNGFVIEDGPFRQFDDPANRDFIESIMQGGNRLGAVVPQVISSATIPDAVQVNSPDSANSLSRAQDEINIDSKLPVTQVQIRLPNGQRLSGKFNHIHMVSTIRNFVVTAHPEMAFSAFQLMTTFPNKVIEDESLSLNEAGLLNSVVIVKPTL</sequence>
<dbReference type="CDD" id="cd01770">
    <property type="entry name" value="UBX_UBXN2"/>
    <property type="match status" value="1"/>
</dbReference>
<dbReference type="PROSITE" id="PS50033">
    <property type="entry name" value="UBX"/>
    <property type="match status" value="1"/>
</dbReference>